<dbReference type="GO" id="GO:0032259">
    <property type="term" value="P:methylation"/>
    <property type="evidence" value="ECO:0007669"/>
    <property type="project" value="UniProtKB-KW"/>
</dbReference>
<reference evidence="3 4" key="1">
    <citation type="submission" date="2020-02" db="EMBL/GenBank/DDBJ databases">
        <authorList>
            <person name="Zhang X.-Y."/>
        </authorList>
    </citation>
    <scope>NUCLEOTIDE SEQUENCE [LARGE SCALE GENOMIC DNA]</scope>
    <source>
        <strain evidence="3 4">C33</strain>
    </source>
</reference>
<dbReference type="RefSeq" id="WP_164210448.1">
    <property type="nucleotide sequence ID" value="NZ_JAAGSC010000036.1"/>
</dbReference>
<dbReference type="EMBL" id="JAAGSC010000036">
    <property type="protein sequence ID" value="NDY95035.1"/>
    <property type="molecule type" value="Genomic_DNA"/>
</dbReference>
<evidence type="ECO:0000256" key="1">
    <source>
        <dbReference type="ARBA" id="ARBA00022679"/>
    </source>
</evidence>
<name>A0A845V500_9GAMM</name>
<evidence type="ECO:0000313" key="4">
    <source>
        <dbReference type="Proteomes" id="UP000484885"/>
    </source>
</evidence>
<dbReference type="SUPFAM" id="SSF53335">
    <property type="entry name" value="S-adenosyl-L-methionine-dependent methyltransferases"/>
    <property type="match status" value="1"/>
</dbReference>
<keyword evidence="3" id="KW-0489">Methyltransferase</keyword>
<keyword evidence="1 3" id="KW-0808">Transferase</keyword>
<evidence type="ECO:0000313" key="3">
    <source>
        <dbReference type="EMBL" id="NDY95035.1"/>
    </source>
</evidence>
<dbReference type="CDD" id="cd02440">
    <property type="entry name" value="AdoMet_MTases"/>
    <property type="match status" value="1"/>
</dbReference>
<accession>A0A845V500</accession>
<keyword evidence="4" id="KW-1185">Reference proteome</keyword>
<evidence type="ECO:0000259" key="2">
    <source>
        <dbReference type="Pfam" id="PF13649"/>
    </source>
</evidence>
<dbReference type="Gene3D" id="2.20.25.110">
    <property type="entry name" value="S-adenosyl-L-methionine-dependent methyltransferases"/>
    <property type="match status" value="1"/>
</dbReference>
<comment type="caution">
    <text evidence="3">The sequence shown here is derived from an EMBL/GenBank/DDBJ whole genome shotgun (WGS) entry which is preliminary data.</text>
</comment>
<dbReference type="InterPro" id="IPR029063">
    <property type="entry name" value="SAM-dependent_MTases_sf"/>
</dbReference>
<feature type="domain" description="Methyltransferase" evidence="2">
    <location>
        <begin position="49"/>
        <end position="142"/>
    </location>
</feature>
<dbReference type="GO" id="GO:0008168">
    <property type="term" value="F:methyltransferase activity"/>
    <property type="evidence" value="ECO:0007669"/>
    <property type="project" value="UniProtKB-KW"/>
</dbReference>
<dbReference type="InterPro" id="IPR041698">
    <property type="entry name" value="Methyltransf_25"/>
</dbReference>
<dbReference type="Pfam" id="PF13649">
    <property type="entry name" value="Methyltransf_25"/>
    <property type="match status" value="1"/>
</dbReference>
<dbReference type="AlphaFoldDB" id="A0A845V500"/>
<sequence>MTTLSQDWYLEEDFWRTFGPLMFNEDTFASGAEEVADLVELAGIAPGPVLDLGSGPGRHALPLASAGYPVTAVDTSRLLLDQLKEAAGELPIELVEADMRQFRREQAFDLALVMWTSFGYFGDEADHVQVLANIRDSLTDTGRLVLDLVGVEYLARNLEPVHLTEYDDDLLLIERPLLTDNLTRLENEWLLIDGDKVHRAEFSHRVWSAGEITALLARCGFDVHGIYGDCRGGLYDLEAERLVVIAGRGETSAR</sequence>
<dbReference type="Proteomes" id="UP000484885">
    <property type="component" value="Unassembled WGS sequence"/>
</dbReference>
<dbReference type="Gene3D" id="3.40.50.150">
    <property type="entry name" value="Vaccinia Virus protein VP39"/>
    <property type="match status" value="1"/>
</dbReference>
<gene>
    <name evidence="3" type="ORF">G3I74_04755</name>
</gene>
<protein>
    <submittedName>
        <fullName evidence="3">Class I SAM-dependent methyltransferase</fullName>
    </submittedName>
</protein>
<dbReference type="PANTHER" id="PTHR43861">
    <property type="entry name" value="TRANS-ACONITATE 2-METHYLTRANSFERASE-RELATED"/>
    <property type="match status" value="1"/>
</dbReference>
<proteinExistence type="predicted"/>
<organism evidence="3 4">
    <name type="scientific">Wenzhouxiangella limi</name>
    <dbReference type="NCBI Taxonomy" id="2707351"/>
    <lineage>
        <taxon>Bacteria</taxon>
        <taxon>Pseudomonadati</taxon>
        <taxon>Pseudomonadota</taxon>
        <taxon>Gammaproteobacteria</taxon>
        <taxon>Chromatiales</taxon>
        <taxon>Wenzhouxiangellaceae</taxon>
        <taxon>Wenzhouxiangella</taxon>
    </lineage>
</organism>